<reference evidence="1" key="2">
    <citation type="submission" date="2020-11" db="EMBL/GenBank/DDBJ databases">
        <authorList>
            <person name="McCartney M.A."/>
            <person name="Auch B."/>
            <person name="Kono T."/>
            <person name="Mallez S."/>
            <person name="Becker A."/>
            <person name="Gohl D.M."/>
            <person name="Silverstein K.A.T."/>
            <person name="Koren S."/>
            <person name="Bechman K.B."/>
            <person name="Herman A."/>
            <person name="Abrahante J.E."/>
            <person name="Garbe J."/>
        </authorList>
    </citation>
    <scope>NUCLEOTIDE SEQUENCE</scope>
    <source>
        <strain evidence="1">Duluth1</strain>
        <tissue evidence="1">Whole animal</tissue>
    </source>
</reference>
<comment type="caution">
    <text evidence="1">The sequence shown here is derived from an EMBL/GenBank/DDBJ whole genome shotgun (WGS) entry which is preliminary data.</text>
</comment>
<sequence>MNRIVIRRHPVPEYTAPRFNVSCERRVTISGLPRIRYSSRVLLASSRGYEIIRPKLYRPGTAGQRDHQNGGHTGRTWYAQRAGETVSGMKTTAGDLKRGHKGRAASCRPLVELRPDRISSLGLSNVSLATCGWDNNRYYIEAISFAMQLVQRYGIDCKAHSAVTEVRREDHF</sequence>
<organism evidence="1 2">
    <name type="scientific">Dreissena polymorpha</name>
    <name type="common">Zebra mussel</name>
    <name type="synonym">Mytilus polymorpha</name>
    <dbReference type="NCBI Taxonomy" id="45954"/>
    <lineage>
        <taxon>Eukaryota</taxon>
        <taxon>Metazoa</taxon>
        <taxon>Spiralia</taxon>
        <taxon>Lophotrochozoa</taxon>
        <taxon>Mollusca</taxon>
        <taxon>Bivalvia</taxon>
        <taxon>Autobranchia</taxon>
        <taxon>Heteroconchia</taxon>
        <taxon>Euheterodonta</taxon>
        <taxon>Imparidentia</taxon>
        <taxon>Neoheterodontei</taxon>
        <taxon>Myida</taxon>
        <taxon>Dreissenoidea</taxon>
        <taxon>Dreissenidae</taxon>
        <taxon>Dreissena</taxon>
    </lineage>
</organism>
<keyword evidence="2" id="KW-1185">Reference proteome</keyword>
<reference evidence="1" key="1">
    <citation type="journal article" date="2019" name="bioRxiv">
        <title>The Genome of the Zebra Mussel, Dreissena polymorpha: A Resource for Invasive Species Research.</title>
        <authorList>
            <person name="McCartney M.A."/>
            <person name="Auch B."/>
            <person name="Kono T."/>
            <person name="Mallez S."/>
            <person name="Zhang Y."/>
            <person name="Obille A."/>
            <person name="Becker A."/>
            <person name="Abrahante J.E."/>
            <person name="Garbe J."/>
            <person name="Badalamenti J.P."/>
            <person name="Herman A."/>
            <person name="Mangelson H."/>
            <person name="Liachko I."/>
            <person name="Sullivan S."/>
            <person name="Sone E.D."/>
            <person name="Koren S."/>
            <person name="Silverstein K.A.T."/>
            <person name="Beckman K.B."/>
            <person name="Gohl D.M."/>
        </authorList>
    </citation>
    <scope>NUCLEOTIDE SEQUENCE</scope>
    <source>
        <strain evidence="1">Duluth1</strain>
        <tissue evidence="1">Whole animal</tissue>
    </source>
</reference>
<proteinExistence type="predicted"/>
<protein>
    <submittedName>
        <fullName evidence="1">Uncharacterized protein</fullName>
    </submittedName>
</protein>
<evidence type="ECO:0000313" key="1">
    <source>
        <dbReference type="EMBL" id="KAH3845428.1"/>
    </source>
</evidence>
<accession>A0A9D4QWE4</accession>
<name>A0A9D4QWE4_DREPO</name>
<dbReference type="Proteomes" id="UP000828390">
    <property type="component" value="Unassembled WGS sequence"/>
</dbReference>
<dbReference type="EMBL" id="JAIWYP010000003">
    <property type="protein sequence ID" value="KAH3845428.1"/>
    <property type="molecule type" value="Genomic_DNA"/>
</dbReference>
<dbReference type="AlphaFoldDB" id="A0A9D4QWE4"/>
<gene>
    <name evidence="1" type="ORF">DPMN_087708</name>
</gene>
<evidence type="ECO:0000313" key="2">
    <source>
        <dbReference type="Proteomes" id="UP000828390"/>
    </source>
</evidence>